<feature type="transmembrane region" description="Helical" evidence="1">
    <location>
        <begin position="12"/>
        <end position="35"/>
    </location>
</feature>
<feature type="transmembrane region" description="Helical" evidence="1">
    <location>
        <begin position="151"/>
        <end position="174"/>
    </location>
</feature>
<feature type="transmembrane region" description="Helical" evidence="1">
    <location>
        <begin position="217"/>
        <end position="243"/>
    </location>
</feature>
<accession>A0A9D2IW78</accession>
<dbReference type="EMBL" id="DXBS01000116">
    <property type="protein sequence ID" value="HIZ25035.1"/>
    <property type="molecule type" value="Genomic_DNA"/>
</dbReference>
<evidence type="ECO:0000313" key="2">
    <source>
        <dbReference type="EMBL" id="HIZ25035.1"/>
    </source>
</evidence>
<keyword evidence="1" id="KW-0472">Membrane</keyword>
<reference evidence="2" key="1">
    <citation type="journal article" date="2021" name="PeerJ">
        <title>Extensive microbial diversity within the chicken gut microbiome revealed by metagenomics and culture.</title>
        <authorList>
            <person name="Gilroy R."/>
            <person name="Ravi A."/>
            <person name="Getino M."/>
            <person name="Pursley I."/>
            <person name="Horton D.L."/>
            <person name="Alikhan N.F."/>
            <person name="Baker D."/>
            <person name="Gharbi K."/>
            <person name="Hall N."/>
            <person name="Watson M."/>
            <person name="Adriaenssens E.M."/>
            <person name="Foster-Nyarko E."/>
            <person name="Jarju S."/>
            <person name="Secka A."/>
            <person name="Antonio M."/>
            <person name="Oren A."/>
            <person name="Chaudhuri R.R."/>
            <person name="La Ragione R."/>
            <person name="Hildebrand F."/>
            <person name="Pallen M.J."/>
        </authorList>
    </citation>
    <scope>NUCLEOTIDE SEQUENCE</scope>
    <source>
        <strain evidence="2">CHK33-5263</strain>
    </source>
</reference>
<feature type="transmembrane region" description="Helical" evidence="1">
    <location>
        <begin position="186"/>
        <end position="211"/>
    </location>
</feature>
<protein>
    <submittedName>
        <fullName evidence="2">Uncharacterized protein</fullName>
    </submittedName>
</protein>
<evidence type="ECO:0000313" key="3">
    <source>
        <dbReference type="Proteomes" id="UP000824044"/>
    </source>
</evidence>
<reference evidence="2" key="2">
    <citation type="submission" date="2021-04" db="EMBL/GenBank/DDBJ databases">
        <authorList>
            <person name="Gilroy R."/>
        </authorList>
    </citation>
    <scope>NUCLEOTIDE SEQUENCE</scope>
    <source>
        <strain evidence="2">CHK33-5263</strain>
    </source>
</reference>
<keyword evidence="1" id="KW-0812">Transmembrane</keyword>
<dbReference type="AlphaFoldDB" id="A0A9D2IW78"/>
<feature type="transmembrane region" description="Helical" evidence="1">
    <location>
        <begin position="92"/>
        <end position="119"/>
    </location>
</feature>
<feature type="transmembrane region" description="Helical" evidence="1">
    <location>
        <begin position="47"/>
        <end position="72"/>
    </location>
</feature>
<gene>
    <name evidence="2" type="ORF">H9812_06160</name>
</gene>
<sequence>MVGKLMKHELYAIGRVLIFFAIALLGLAVLLRIMFAVAPNSTFSVMILLFYVYGLLAMLIAAFWLAIVRFYRPLFTGEGYLTLSMPVSADQLIWSKLFSALIAEAFAVVVCVLSGCIFLIGLDGEILQQLWVVVSELFTQLGFIVQYDPLYIVEFVCLFIAALPMNLLMFYLILSLAQLCTRHRIGMAFVIGFAFSMGLSIINTCVLMPLLDLISVLHIALWVWIALYLIADVACFLLVRYILRNKVNLIV</sequence>
<evidence type="ECO:0000256" key="1">
    <source>
        <dbReference type="SAM" id="Phobius"/>
    </source>
</evidence>
<proteinExistence type="predicted"/>
<comment type="caution">
    <text evidence="2">The sequence shown here is derived from an EMBL/GenBank/DDBJ whole genome shotgun (WGS) entry which is preliminary data.</text>
</comment>
<dbReference type="Proteomes" id="UP000824044">
    <property type="component" value="Unassembled WGS sequence"/>
</dbReference>
<organism evidence="2 3">
    <name type="scientific">Candidatus Gallimonas intestinigallinarum</name>
    <dbReference type="NCBI Taxonomy" id="2838604"/>
    <lineage>
        <taxon>Bacteria</taxon>
        <taxon>Bacillati</taxon>
        <taxon>Bacillota</taxon>
        <taxon>Clostridia</taxon>
        <taxon>Candidatus Gallimonas</taxon>
    </lineage>
</organism>
<name>A0A9D2IW78_9FIRM</name>
<keyword evidence="1" id="KW-1133">Transmembrane helix</keyword>